<feature type="domain" description="PAS" evidence="7">
    <location>
        <begin position="688"/>
        <end position="758"/>
    </location>
</feature>
<evidence type="ECO:0000259" key="8">
    <source>
        <dbReference type="PROSITE" id="PS50113"/>
    </source>
</evidence>
<keyword evidence="10" id="KW-1185">Reference proteome</keyword>
<dbReference type="PANTHER" id="PTHR43304">
    <property type="entry name" value="PHYTOCHROME-LIKE PROTEIN CPH1"/>
    <property type="match status" value="1"/>
</dbReference>
<dbReference type="PANTHER" id="PTHR43304:SF1">
    <property type="entry name" value="PAC DOMAIN-CONTAINING PROTEIN"/>
    <property type="match status" value="1"/>
</dbReference>
<keyword evidence="5" id="KW-0418">Kinase</keyword>
<name>A0A502F6X3_9FLAO</name>
<evidence type="ECO:0000259" key="7">
    <source>
        <dbReference type="PROSITE" id="PS50112"/>
    </source>
</evidence>
<dbReference type="PROSITE" id="PS50113">
    <property type="entry name" value="PAC"/>
    <property type="match status" value="3"/>
</dbReference>
<dbReference type="OrthoDB" id="9766459at2"/>
<sequence>MSTKNHDFLANGGEMGILTRAKDWSKTPVGSVDTWPQSLRTTLGILLNSKFPMFLFWGEEHICFYNDAYRPSLGNDGKHPAILGQKGAEFWPEIWDFIKPLIDQVLTQGEATWHEDQLLPIYRNGKMEDVYWTFSYSPVNNDEGKIGGVLVICNETTDKVNILKRLENSNQRYLNNILQTPNAMCIFRGEDYIVEIANELMLEIWERKIEDVINKPIFEALPEVKGQGLEDIVKSVYTTGEKFMAYELPVKLTRKGKIVNTFINVVYEALKEPDGTISGIVAIANDVTLQVLSRYAVEESEKRFRDTVKQLPLGIAILKGPDLIVEMANATYLQIIDKTEEEVLDKSVFTSVPEAKDTVYPLLSKVYQDGIPYYTDELSVTLNRYGRQENCYFNLVFHPLREEDGTISGVIIVSHEVTEAVKAKYLLTESETAFRKLVMDSPIAMAIFRGKDHRIELANNTMMKTIWQKKESETIGKPILEVFPELLGQKYPQLLNEVLSKGNIVKEKEGIAYVAIKGKLQKFYLDYQYTPLFEKEGKISGVMVTVNDVTDKVKARKKVENAEQRARLAAEIAEIATWDLNVPNQKLIYSENLPGVFGLDKTVKVTRPQIVSQIYPEDLPILEKAYTIALQSSIYKYECRIIKPDDSTSWIRAHGKIFFDENKEPVKMIGTVMDITDEKEGREILMKSEKKFRLLADSMPQFVWTGDALGNLNYFNQSLYSFSGLDKSEIDKYGWLQIVHPDDREENINAWMESIKTGNDFLYQHRFRRSDGEYRWQLSRAIAQKDTEGKIQMWVGTSTDIQDQKDFANELEKEVHERTAQLELKNKDLINMNIELQSFAYISSHDLQEPLRKIQTFASRLADLDEQNISANAKTYLSRIELAAKRMQTLIQDLLTYSRTNSAERIFVNTNLDDIAEEIKSDFSERIEEKNAQVNFYPLGEVTVIPFQFRQLLHNLVGNALKFSRKDIVPIIEIKSGKIKGNSIKQLVDFPNKIYYHLQISDNGIGFDAEYKERIFDVFQRLNTESEFAGTGIGLAIVKKIVENHKGIITASGEKDKGATFDIYIPELQQLIYDDL</sequence>
<dbReference type="InterPro" id="IPR013656">
    <property type="entry name" value="PAS_4"/>
</dbReference>
<reference evidence="9 10" key="1">
    <citation type="journal article" date="2019" name="Environ. Microbiol.">
        <title>Species interactions and distinct microbial communities in high Arctic permafrost affected cryosols are associated with the CH4 and CO2 gas fluxes.</title>
        <authorList>
            <person name="Altshuler I."/>
            <person name="Hamel J."/>
            <person name="Turney S."/>
            <person name="Magnuson E."/>
            <person name="Levesque R."/>
            <person name="Greer C."/>
            <person name="Whyte L.G."/>
        </authorList>
    </citation>
    <scope>NUCLEOTIDE SEQUENCE [LARGE SCALE GENOMIC DNA]</scope>
    <source>
        <strain evidence="9 10">42</strain>
    </source>
</reference>
<dbReference type="RefSeq" id="WP_140502427.1">
    <property type="nucleotide sequence ID" value="NZ_RCZH01000001.1"/>
</dbReference>
<dbReference type="Pfam" id="PF02518">
    <property type="entry name" value="HATPase_c"/>
    <property type="match status" value="1"/>
</dbReference>
<dbReference type="CDD" id="cd00082">
    <property type="entry name" value="HisKA"/>
    <property type="match status" value="1"/>
</dbReference>
<dbReference type="InterPro" id="IPR036890">
    <property type="entry name" value="HATPase_C_sf"/>
</dbReference>
<dbReference type="InterPro" id="IPR000700">
    <property type="entry name" value="PAS-assoc_C"/>
</dbReference>
<evidence type="ECO:0000256" key="2">
    <source>
        <dbReference type="ARBA" id="ARBA00012438"/>
    </source>
</evidence>
<dbReference type="InterPro" id="IPR004358">
    <property type="entry name" value="Sig_transdc_His_kin-like_C"/>
</dbReference>
<dbReference type="GO" id="GO:0000155">
    <property type="term" value="F:phosphorelay sensor kinase activity"/>
    <property type="evidence" value="ECO:0007669"/>
    <property type="project" value="InterPro"/>
</dbReference>
<comment type="caution">
    <text evidence="9">The sequence shown here is derived from an EMBL/GenBank/DDBJ whole genome shotgun (WGS) entry which is preliminary data.</text>
</comment>
<evidence type="ECO:0000256" key="5">
    <source>
        <dbReference type="ARBA" id="ARBA00022777"/>
    </source>
</evidence>
<dbReference type="InterPro" id="IPR005467">
    <property type="entry name" value="His_kinase_dom"/>
</dbReference>
<keyword evidence="3" id="KW-0597">Phosphoprotein</keyword>
<accession>A0A502F6X3</accession>
<feature type="domain" description="PAC" evidence="8">
    <location>
        <begin position="509"/>
        <end position="561"/>
    </location>
</feature>
<dbReference type="SMART" id="SM00388">
    <property type="entry name" value="HisKA"/>
    <property type="match status" value="1"/>
</dbReference>
<evidence type="ECO:0000256" key="4">
    <source>
        <dbReference type="ARBA" id="ARBA00022679"/>
    </source>
</evidence>
<dbReference type="PRINTS" id="PR00344">
    <property type="entry name" value="BCTRLSENSOR"/>
</dbReference>
<comment type="catalytic activity">
    <reaction evidence="1">
        <text>ATP + protein L-histidine = ADP + protein N-phospho-L-histidine.</text>
        <dbReference type="EC" id="2.7.13.3"/>
    </reaction>
</comment>
<dbReference type="FunFam" id="3.30.450.20:FF:000099">
    <property type="entry name" value="Sensory box sensor histidine kinase"/>
    <property type="match status" value="1"/>
</dbReference>
<evidence type="ECO:0000259" key="6">
    <source>
        <dbReference type="PROSITE" id="PS50109"/>
    </source>
</evidence>
<dbReference type="Pfam" id="PF08447">
    <property type="entry name" value="PAS_3"/>
    <property type="match status" value="2"/>
</dbReference>
<dbReference type="CDD" id="cd00130">
    <property type="entry name" value="PAS"/>
    <property type="match status" value="2"/>
</dbReference>
<evidence type="ECO:0000313" key="9">
    <source>
        <dbReference type="EMBL" id="TPG45139.1"/>
    </source>
</evidence>
<feature type="domain" description="PAC" evidence="8">
    <location>
        <begin position="761"/>
        <end position="813"/>
    </location>
</feature>
<dbReference type="SUPFAM" id="SSF55785">
    <property type="entry name" value="PYP-like sensor domain (PAS domain)"/>
    <property type="match status" value="6"/>
</dbReference>
<dbReference type="InterPro" id="IPR052162">
    <property type="entry name" value="Sensor_kinase/Photoreceptor"/>
</dbReference>
<dbReference type="SUPFAM" id="SSF55874">
    <property type="entry name" value="ATPase domain of HSP90 chaperone/DNA topoisomerase II/histidine kinase"/>
    <property type="match status" value="1"/>
</dbReference>
<dbReference type="AlphaFoldDB" id="A0A502F6X3"/>
<dbReference type="InterPro" id="IPR035965">
    <property type="entry name" value="PAS-like_dom_sf"/>
</dbReference>
<dbReference type="PROSITE" id="PS50109">
    <property type="entry name" value="HIS_KIN"/>
    <property type="match status" value="1"/>
</dbReference>
<dbReference type="Gene3D" id="1.10.287.130">
    <property type="match status" value="1"/>
</dbReference>
<dbReference type="Pfam" id="PF08448">
    <property type="entry name" value="PAS_4"/>
    <property type="match status" value="3"/>
</dbReference>
<organism evidence="9 10">
    <name type="scientific">Flavobacterium pectinovorum</name>
    <dbReference type="NCBI Taxonomy" id="29533"/>
    <lineage>
        <taxon>Bacteria</taxon>
        <taxon>Pseudomonadati</taxon>
        <taxon>Bacteroidota</taxon>
        <taxon>Flavobacteriia</taxon>
        <taxon>Flavobacteriales</taxon>
        <taxon>Flavobacteriaceae</taxon>
        <taxon>Flavobacterium</taxon>
    </lineage>
</organism>
<evidence type="ECO:0000313" key="10">
    <source>
        <dbReference type="Proteomes" id="UP000319700"/>
    </source>
</evidence>
<dbReference type="Proteomes" id="UP000319700">
    <property type="component" value="Unassembled WGS sequence"/>
</dbReference>
<dbReference type="InterPro" id="IPR036097">
    <property type="entry name" value="HisK_dim/P_sf"/>
</dbReference>
<dbReference type="SUPFAM" id="SSF47384">
    <property type="entry name" value="Homodimeric domain of signal transducing histidine kinase"/>
    <property type="match status" value="1"/>
</dbReference>
<dbReference type="EC" id="2.7.13.3" evidence="2"/>
<dbReference type="Gene3D" id="2.10.70.100">
    <property type="match status" value="1"/>
</dbReference>
<dbReference type="Gene3D" id="3.30.565.10">
    <property type="entry name" value="Histidine kinase-like ATPase, C-terminal domain"/>
    <property type="match status" value="1"/>
</dbReference>
<dbReference type="Pfam" id="PF00512">
    <property type="entry name" value="HisKA"/>
    <property type="match status" value="1"/>
</dbReference>
<dbReference type="InterPro" id="IPR000014">
    <property type="entry name" value="PAS"/>
</dbReference>
<feature type="domain" description="Histidine kinase" evidence="6">
    <location>
        <begin position="842"/>
        <end position="1069"/>
    </location>
</feature>
<dbReference type="InterPro" id="IPR003594">
    <property type="entry name" value="HATPase_dom"/>
</dbReference>
<evidence type="ECO:0000256" key="1">
    <source>
        <dbReference type="ARBA" id="ARBA00000085"/>
    </source>
</evidence>
<dbReference type="PROSITE" id="PS50112">
    <property type="entry name" value="PAS"/>
    <property type="match status" value="1"/>
</dbReference>
<dbReference type="SMART" id="SM00091">
    <property type="entry name" value="PAS"/>
    <property type="match status" value="4"/>
</dbReference>
<dbReference type="InterPro" id="IPR013655">
    <property type="entry name" value="PAS_fold_3"/>
</dbReference>
<dbReference type="Pfam" id="PF13426">
    <property type="entry name" value="PAS_9"/>
    <property type="match status" value="1"/>
</dbReference>
<dbReference type="InterPro" id="IPR003661">
    <property type="entry name" value="HisK_dim/P_dom"/>
</dbReference>
<dbReference type="NCBIfam" id="TIGR00229">
    <property type="entry name" value="sensory_box"/>
    <property type="match status" value="3"/>
</dbReference>
<feature type="domain" description="PAC" evidence="8">
    <location>
        <begin position="635"/>
        <end position="687"/>
    </location>
</feature>
<gene>
    <name evidence="9" type="ORF">EAH81_00610</name>
</gene>
<proteinExistence type="predicted"/>
<dbReference type="EMBL" id="RCZH01000001">
    <property type="protein sequence ID" value="TPG45139.1"/>
    <property type="molecule type" value="Genomic_DNA"/>
</dbReference>
<dbReference type="SMART" id="SM00086">
    <property type="entry name" value="PAC"/>
    <property type="match status" value="4"/>
</dbReference>
<evidence type="ECO:0000256" key="3">
    <source>
        <dbReference type="ARBA" id="ARBA00022553"/>
    </source>
</evidence>
<dbReference type="InterPro" id="IPR001610">
    <property type="entry name" value="PAC"/>
</dbReference>
<dbReference type="STRING" id="29533.SAMN05444387_0825"/>
<keyword evidence="4" id="KW-0808">Transferase</keyword>
<dbReference type="Gene3D" id="3.30.450.20">
    <property type="entry name" value="PAS domain"/>
    <property type="match status" value="6"/>
</dbReference>
<protein>
    <recommendedName>
        <fullName evidence="2">histidine kinase</fullName>
        <ecNumber evidence="2">2.7.13.3</ecNumber>
    </recommendedName>
</protein>
<dbReference type="SMART" id="SM00387">
    <property type="entry name" value="HATPase_c"/>
    <property type="match status" value="1"/>
</dbReference>